<dbReference type="InterPro" id="IPR011009">
    <property type="entry name" value="Kinase-like_dom_sf"/>
</dbReference>
<gene>
    <name evidence="1" type="ORF">GA0074695_5873</name>
</gene>
<evidence type="ECO:0000313" key="1">
    <source>
        <dbReference type="EMBL" id="SCF34665.1"/>
    </source>
</evidence>
<sequence>MPPHRHHWHDLPAAVRREVERHTGGIIQAESLPDGASCELAVTLHTPTGRVFCKGGQADGRTGWLYRKEARINPCLPDAVPRLRWAVERDGWLLLGFEHAPGRHPRLEPGSPDLDAVADLLAALARELTPCPPVEVQPFTDRWRGLIGPELVNGDTLLHTDMTPRNFLLGDRLRLVDWSAPCRGAAWIDTAFMLVRLIRAGHSPAGAERWAARVPAFVEADGEALTAFTDALVRLWERMQCTAPAPHRGPLLDAARQWRAHRLSRQPVAT</sequence>
<dbReference type="SUPFAM" id="SSF56112">
    <property type="entry name" value="Protein kinase-like (PK-like)"/>
    <property type="match status" value="1"/>
</dbReference>
<reference evidence="2" key="1">
    <citation type="submission" date="2016-06" db="EMBL/GenBank/DDBJ databases">
        <authorList>
            <person name="Varghese N."/>
            <person name="Submissions Spin"/>
        </authorList>
    </citation>
    <scope>NUCLEOTIDE SEQUENCE [LARGE SCALE GENOMIC DNA]</scope>
    <source>
        <strain evidence="2">DSM 43909</strain>
    </source>
</reference>
<evidence type="ECO:0000313" key="2">
    <source>
        <dbReference type="Proteomes" id="UP000198242"/>
    </source>
</evidence>
<accession>A0A1C4ZP03</accession>
<dbReference type="Proteomes" id="UP000198242">
    <property type="component" value="Chromosome I"/>
</dbReference>
<dbReference type="EMBL" id="LT607411">
    <property type="protein sequence ID" value="SCF34665.1"/>
    <property type="molecule type" value="Genomic_DNA"/>
</dbReference>
<name>A0A1C4ZP03_MICVI</name>
<organism evidence="1 2">
    <name type="scientific">Micromonospora viridifaciens</name>
    <dbReference type="NCBI Taxonomy" id="1881"/>
    <lineage>
        <taxon>Bacteria</taxon>
        <taxon>Bacillati</taxon>
        <taxon>Actinomycetota</taxon>
        <taxon>Actinomycetes</taxon>
        <taxon>Micromonosporales</taxon>
        <taxon>Micromonosporaceae</taxon>
        <taxon>Micromonospora</taxon>
    </lineage>
</organism>
<protein>
    <recommendedName>
        <fullName evidence="3">Phosphotransferase enzyme family protein</fullName>
    </recommendedName>
</protein>
<dbReference type="AlphaFoldDB" id="A0A1C4ZP03"/>
<proteinExistence type="predicted"/>
<dbReference type="OrthoDB" id="2570531at2"/>
<evidence type="ECO:0008006" key="3">
    <source>
        <dbReference type="Google" id="ProtNLM"/>
    </source>
</evidence>
<keyword evidence="2" id="KW-1185">Reference proteome</keyword>